<gene>
    <name evidence="11" type="ORF">JoomaDRAFT_2506</name>
</gene>
<keyword evidence="4" id="KW-0133">Cell shape</keyword>
<feature type="transmembrane region" description="Helical" evidence="10">
    <location>
        <begin position="376"/>
        <end position="395"/>
    </location>
</feature>
<evidence type="ECO:0000256" key="7">
    <source>
        <dbReference type="ARBA" id="ARBA00023136"/>
    </source>
</evidence>
<evidence type="ECO:0000256" key="1">
    <source>
        <dbReference type="ARBA" id="ARBA00004651"/>
    </source>
</evidence>
<feature type="transmembrane region" description="Helical" evidence="10">
    <location>
        <begin position="401"/>
        <end position="425"/>
    </location>
</feature>
<dbReference type="Pfam" id="PF03023">
    <property type="entry name" value="MurJ"/>
    <property type="match status" value="1"/>
</dbReference>
<comment type="subcellular location">
    <subcellularLocation>
        <location evidence="1">Cell membrane</location>
        <topology evidence="1">Multi-pass membrane protein</topology>
    </subcellularLocation>
</comment>
<feature type="transmembrane region" description="Helical" evidence="10">
    <location>
        <begin position="222"/>
        <end position="240"/>
    </location>
</feature>
<feature type="transmembrane region" description="Helical" evidence="10">
    <location>
        <begin position="260"/>
        <end position="283"/>
    </location>
</feature>
<keyword evidence="3 10" id="KW-0812">Transmembrane</keyword>
<dbReference type="PANTHER" id="PTHR47019">
    <property type="entry name" value="LIPID II FLIPPASE MURJ"/>
    <property type="match status" value="1"/>
</dbReference>
<dbReference type="PRINTS" id="PR01806">
    <property type="entry name" value="VIRFACTRMVIN"/>
</dbReference>
<dbReference type="AlphaFoldDB" id="I3C792"/>
<evidence type="ECO:0000256" key="9">
    <source>
        <dbReference type="ARBA" id="ARBA00061532"/>
    </source>
</evidence>
<evidence type="ECO:0000256" key="10">
    <source>
        <dbReference type="SAM" id="Phobius"/>
    </source>
</evidence>
<feature type="transmembrane region" description="Helical" evidence="10">
    <location>
        <begin position="157"/>
        <end position="176"/>
    </location>
</feature>
<dbReference type="InterPro" id="IPR051050">
    <property type="entry name" value="Lipid_II_flippase_MurJ/MviN"/>
</dbReference>
<feature type="transmembrane region" description="Helical" evidence="10">
    <location>
        <begin position="124"/>
        <end position="145"/>
    </location>
</feature>
<evidence type="ECO:0000256" key="6">
    <source>
        <dbReference type="ARBA" id="ARBA00022989"/>
    </source>
</evidence>
<dbReference type="GO" id="GO:0008360">
    <property type="term" value="P:regulation of cell shape"/>
    <property type="evidence" value="ECO:0007669"/>
    <property type="project" value="UniProtKB-KW"/>
</dbReference>
<dbReference type="HOGENOM" id="CLU_645055_0_0_10"/>
<feature type="transmembrane region" description="Helical" evidence="10">
    <location>
        <begin position="343"/>
        <end position="364"/>
    </location>
</feature>
<keyword evidence="2" id="KW-1003">Cell membrane</keyword>
<accession>I3C792</accession>
<evidence type="ECO:0000256" key="4">
    <source>
        <dbReference type="ARBA" id="ARBA00022960"/>
    </source>
</evidence>
<dbReference type="GO" id="GO:0015648">
    <property type="term" value="F:lipid-linked peptidoglycan transporter activity"/>
    <property type="evidence" value="ECO:0007669"/>
    <property type="project" value="TreeGrafter"/>
</dbReference>
<feature type="transmembrane region" description="Helical" evidence="10">
    <location>
        <begin position="7"/>
        <end position="25"/>
    </location>
</feature>
<protein>
    <submittedName>
        <fullName evidence="11">Putative membrane protein, putative virulence factor</fullName>
    </submittedName>
</protein>
<name>I3C792_9FLAO</name>
<dbReference type="GO" id="GO:0009252">
    <property type="term" value="P:peptidoglycan biosynthetic process"/>
    <property type="evidence" value="ECO:0007669"/>
    <property type="project" value="UniProtKB-KW"/>
</dbReference>
<feature type="transmembrane region" description="Helical" evidence="10">
    <location>
        <begin position="87"/>
        <end position="112"/>
    </location>
</feature>
<comment type="function">
    <text evidence="8">Involved in peptidoglycan biosynthesis. Transports lipid-linked peptidoglycan precursors from the inner to the outer leaflet of the cytoplasmic membrane.</text>
</comment>
<evidence type="ECO:0000313" key="11">
    <source>
        <dbReference type="EMBL" id="EIJ39485.1"/>
    </source>
</evidence>
<dbReference type="STRING" id="926559.JoomaDRAFT_2506"/>
<feature type="transmembrane region" description="Helical" evidence="10">
    <location>
        <begin position="45"/>
        <end position="66"/>
    </location>
</feature>
<keyword evidence="12" id="KW-1185">Reference proteome</keyword>
<dbReference type="Proteomes" id="UP000004690">
    <property type="component" value="Unassembled WGS sequence"/>
</dbReference>
<dbReference type="GO" id="GO:0034204">
    <property type="term" value="P:lipid translocation"/>
    <property type="evidence" value="ECO:0007669"/>
    <property type="project" value="TreeGrafter"/>
</dbReference>
<organism evidence="11 12">
    <name type="scientific">Galbibacter orientalis DSM 19592</name>
    <dbReference type="NCBI Taxonomy" id="926559"/>
    <lineage>
        <taxon>Bacteria</taxon>
        <taxon>Pseudomonadati</taxon>
        <taxon>Bacteroidota</taxon>
        <taxon>Flavobacteriia</taxon>
        <taxon>Flavobacteriales</taxon>
        <taxon>Flavobacteriaceae</taxon>
        <taxon>Galbibacter</taxon>
    </lineage>
</organism>
<evidence type="ECO:0000256" key="2">
    <source>
        <dbReference type="ARBA" id="ARBA00022475"/>
    </source>
</evidence>
<evidence type="ECO:0000256" key="5">
    <source>
        <dbReference type="ARBA" id="ARBA00022984"/>
    </source>
</evidence>
<dbReference type="eggNOG" id="COG0728">
    <property type="taxonomic scope" value="Bacteria"/>
</dbReference>
<sequence>MKSNLKINFIILLIATFFSKLFGFIREMLIASKIGVSLEFDVLLSVFVIPNMIVTLLLYALPHIVIPRLNLNEDSDYIFYKDFVKRFFWPYAILVVIIIILYNICFLIYINYFASKEFIDYKSLVYKINFIFSFYILFSAFYNILKAVYNARNCFALPAFLPLLIHASVIAVIYVFYEDYGIYTFAYGLLIGSIFQIVLFAVDLKKKSLLKLFSFNVEYQRMFFSSYAVILLIEFLGQSYTLIDRSFISSLPMGHVSAMYYAGILNNLPITFLGLTLGTILFPKISLFVQEKKFTYLRNVIQKSLLFSFIIGLFFTFAFYIWGKEIIILVLERGVFTNEATRITYLYLFALSFGIPFVFVHIILAKLCFALHLEKMLLFSTVIAVILKLFLSKYFVSKGYYYGLTLSTSISFALNVIIIFTAIMLGRKTLFNMK</sequence>
<feature type="transmembrane region" description="Helical" evidence="10">
    <location>
        <begin position="304"/>
        <end position="323"/>
    </location>
</feature>
<keyword evidence="7 10" id="KW-0472">Membrane</keyword>
<dbReference type="InterPro" id="IPR004268">
    <property type="entry name" value="MurJ"/>
</dbReference>
<dbReference type="PANTHER" id="PTHR47019:SF1">
    <property type="entry name" value="LIPID II FLIPPASE MURJ"/>
    <property type="match status" value="1"/>
</dbReference>
<evidence type="ECO:0000256" key="3">
    <source>
        <dbReference type="ARBA" id="ARBA00022692"/>
    </source>
</evidence>
<keyword evidence="6 10" id="KW-1133">Transmembrane helix</keyword>
<evidence type="ECO:0000256" key="8">
    <source>
        <dbReference type="ARBA" id="ARBA00060041"/>
    </source>
</evidence>
<keyword evidence="5" id="KW-0573">Peptidoglycan synthesis</keyword>
<comment type="similarity">
    <text evidence="9">Belongs to the MurJ/MviN family.</text>
</comment>
<feature type="transmembrane region" description="Helical" evidence="10">
    <location>
        <begin position="182"/>
        <end position="202"/>
    </location>
</feature>
<evidence type="ECO:0000313" key="12">
    <source>
        <dbReference type="Proteomes" id="UP000004690"/>
    </source>
</evidence>
<dbReference type="EMBL" id="JH651379">
    <property type="protein sequence ID" value="EIJ39485.1"/>
    <property type="molecule type" value="Genomic_DNA"/>
</dbReference>
<dbReference type="GO" id="GO:0005886">
    <property type="term" value="C:plasma membrane"/>
    <property type="evidence" value="ECO:0007669"/>
    <property type="project" value="UniProtKB-SubCell"/>
</dbReference>
<dbReference type="OrthoDB" id="9804143at2"/>
<reference evidence="11 12" key="1">
    <citation type="submission" date="2012-02" db="EMBL/GenBank/DDBJ databases">
        <title>Improved High-Quality Draft genome of Joostella marina DSM 19592.</title>
        <authorList>
            <consortium name="US DOE Joint Genome Institute (JGI-PGF)"/>
            <person name="Lucas S."/>
            <person name="Copeland A."/>
            <person name="Lapidus A."/>
            <person name="Bruce D."/>
            <person name="Goodwin L."/>
            <person name="Pitluck S."/>
            <person name="Peters L."/>
            <person name="Chertkov O."/>
            <person name="Ovchinnikova G."/>
            <person name="Kyrpides N."/>
            <person name="Mavromatis K."/>
            <person name="Detter J.C."/>
            <person name="Han C."/>
            <person name="Land M."/>
            <person name="Hauser L."/>
            <person name="Markowitz V."/>
            <person name="Cheng J.-F."/>
            <person name="Hugenholtz P."/>
            <person name="Woyke T."/>
            <person name="Wu D."/>
            <person name="Tindall B."/>
            <person name="Brambilla E."/>
            <person name="Klenk H.-P."/>
            <person name="Eisen J.A."/>
        </authorList>
    </citation>
    <scope>NUCLEOTIDE SEQUENCE [LARGE SCALE GENOMIC DNA]</scope>
    <source>
        <strain evidence="11 12">DSM 19592</strain>
    </source>
</reference>
<proteinExistence type="inferred from homology"/>